<gene>
    <name evidence="2" type="ORF">MM415A00310_0011</name>
    <name evidence="1" type="ORF">MM415B00528_0011</name>
</gene>
<name>A0A6M3KNB5_9ZZZZ</name>
<proteinExistence type="predicted"/>
<dbReference type="EMBL" id="MT142504">
    <property type="protein sequence ID" value="QJA83131.1"/>
    <property type="molecule type" value="Genomic_DNA"/>
</dbReference>
<sequence>MEILIEELIKSLSRKLTPHQIEYVFSHNLALIRTEVLPTPDITTDAEPFPCNETCHKAEQANMLKAGFTHSIIPLKELKEN</sequence>
<reference evidence="2" key="1">
    <citation type="submission" date="2020-03" db="EMBL/GenBank/DDBJ databases">
        <title>The deep terrestrial virosphere.</title>
        <authorList>
            <person name="Holmfeldt K."/>
            <person name="Nilsson E."/>
            <person name="Simone D."/>
            <person name="Lopez-Fernandez M."/>
            <person name="Wu X."/>
            <person name="de Brujin I."/>
            <person name="Lundin D."/>
            <person name="Andersson A."/>
            <person name="Bertilsson S."/>
            <person name="Dopson M."/>
        </authorList>
    </citation>
    <scope>NUCLEOTIDE SEQUENCE</scope>
    <source>
        <strain evidence="2">MM415A00310</strain>
        <strain evidence="1">MM415B00528</strain>
    </source>
</reference>
<evidence type="ECO:0000313" key="2">
    <source>
        <dbReference type="EMBL" id="QJA83131.1"/>
    </source>
</evidence>
<dbReference type="AlphaFoldDB" id="A0A6M3KNB5"/>
<dbReference type="EMBL" id="MT141515">
    <property type="protein sequence ID" value="QJA64204.1"/>
    <property type="molecule type" value="Genomic_DNA"/>
</dbReference>
<evidence type="ECO:0000313" key="1">
    <source>
        <dbReference type="EMBL" id="QJA64204.1"/>
    </source>
</evidence>
<accession>A0A6M3KNB5</accession>
<organism evidence="2">
    <name type="scientific">viral metagenome</name>
    <dbReference type="NCBI Taxonomy" id="1070528"/>
    <lineage>
        <taxon>unclassified sequences</taxon>
        <taxon>metagenomes</taxon>
        <taxon>organismal metagenomes</taxon>
    </lineage>
</organism>
<protein>
    <submittedName>
        <fullName evidence="2">Uncharacterized protein</fullName>
    </submittedName>
</protein>